<dbReference type="AlphaFoldDB" id="A0AA37HJF4"/>
<name>A0AA37HJF4_9HYPH</name>
<reference evidence="1" key="1">
    <citation type="journal article" date="2016" name="Front. Microbiol.">
        <title>Genome Sequence of the Piezophilic, Mesophilic Sulfate-Reducing Bacterium Desulfovibrio indicus J2T.</title>
        <authorList>
            <person name="Cao J."/>
            <person name="Maignien L."/>
            <person name="Shao Z."/>
            <person name="Alain K."/>
            <person name="Jebbar M."/>
        </authorList>
    </citation>
    <scope>NUCLEOTIDE SEQUENCE</scope>
    <source>
        <strain evidence="1">JCM 32048</strain>
    </source>
</reference>
<proteinExistence type="predicted"/>
<evidence type="ECO:0000313" key="2">
    <source>
        <dbReference type="Proteomes" id="UP001055286"/>
    </source>
</evidence>
<sequence>MSGLVAHLSVSELEERFTACRETRTARQTQAIWLLAKGHSFPEAAAATGLNRPGFRGGSNF</sequence>
<accession>A0AA37HJF4</accession>
<evidence type="ECO:0000313" key="1">
    <source>
        <dbReference type="EMBL" id="GJD66917.1"/>
    </source>
</evidence>
<comment type="caution">
    <text evidence="1">The sequence shown here is derived from an EMBL/GenBank/DDBJ whole genome shotgun (WGS) entry which is preliminary data.</text>
</comment>
<gene>
    <name evidence="1" type="ORF">MPEAHAMD_7116</name>
</gene>
<reference evidence="1" key="2">
    <citation type="submission" date="2021-08" db="EMBL/GenBank/DDBJ databases">
        <authorList>
            <person name="Tani A."/>
            <person name="Ola A."/>
            <person name="Ogura Y."/>
            <person name="Katsura K."/>
            <person name="Hayashi T."/>
        </authorList>
    </citation>
    <scope>NUCLEOTIDE SEQUENCE</scope>
    <source>
        <strain evidence="1">JCM 32048</strain>
    </source>
</reference>
<dbReference type="EMBL" id="BPQJ01000091">
    <property type="protein sequence ID" value="GJD66917.1"/>
    <property type="molecule type" value="Genomic_DNA"/>
</dbReference>
<keyword evidence="2" id="KW-1185">Reference proteome</keyword>
<protein>
    <submittedName>
        <fullName evidence="1">Uncharacterized protein</fullName>
    </submittedName>
</protein>
<dbReference type="Proteomes" id="UP001055286">
    <property type="component" value="Unassembled WGS sequence"/>
</dbReference>
<organism evidence="1 2">
    <name type="scientific">Methylobacterium frigidaeris</name>
    <dbReference type="NCBI Taxonomy" id="2038277"/>
    <lineage>
        <taxon>Bacteria</taxon>
        <taxon>Pseudomonadati</taxon>
        <taxon>Pseudomonadota</taxon>
        <taxon>Alphaproteobacteria</taxon>
        <taxon>Hyphomicrobiales</taxon>
        <taxon>Methylobacteriaceae</taxon>
        <taxon>Methylobacterium</taxon>
    </lineage>
</organism>